<keyword evidence="3" id="KW-0238">DNA-binding</keyword>
<evidence type="ECO:0000256" key="5">
    <source>
        <dbReference type="ARBA" id="ARBA00023242"/>
    </source>
</evidence>
<dbReference type="SUPFAM" id="SSF57701">
    <property type="entry name" value="Zn2/Cys6 DNA-binding domain"/>
    <property type="match status" value="1"/>
</dbReference>
<reference evidence="9" key="1">
    <citation type="journal article" date="2015" name="Genome Announc.">
        <title>Genome sequence of the AIDS-associated pathogen Penicillium marneffei (ATCC18224) and its near taxonomic relative Talaromyces stipitatus (ATCC10500).</title>
        <authorList>
            <person name="Nierman W.C."/>
            <person name="Fedorova-Abrams N.D."/>
            <person name="Andrianopoulos A."/>
        </authorList>
    </citation>
    <scope>NUCLEOTIDE SEQUENCE [LARGE SCALE GENOMIC DNA]</scope>
    <source>
        <strain evidence="9">ATCC 18224 / CBS 334.59 / QM 7333</strain>
    </source>
</reference>
<dbReference type="EMBL" id="DS995906">
    <property type="protein sequence ID" value="EEA18721.1"/>
    <property type="molecule type" value="Genomic_DNA"/>
</dbReference>
<dbReference type="GO" id="GO:0008270">
    <property type="term" value="F:zinc ion binding"/>
    <property type="evidence" value="ECO:0007669"/>
    <property type="project" value="InterPro"/>
</dbReference>
<evidence type="ECO:0000256" key="2">
    <source>
        <dbReference type="ARBA" id="ARBA00023015"/>
    </source>
</evidence>
<dbReference type="HOGENOM" id="CLU_559187_0_0_1"/>
<dbReference type="InterPro" id="IPR036864">
    <property type="entry name" value="Zn2-C6_fun-type_DNA-bd_sf"/>
</dbReference>
<keyword evidence="4" id="KW-0804">Transcription</keyword>
<evidence type="ECO:0000256" key="6">
    <source>
        <dbReference type="SAM" id="MobiDB-lite"/>
    </source>
</evidence>
<dbReference type="PANTHER" id="PTHR47540">
    <property type="entry name" value="THIAMINE REPRESSIBLE GENES REGULATORY PROTEIN THI5"/>
    <property type="match status" value="1"/>
</dbReference>
<comment type="subcellular location">
    <subcellularLocation>
        <location evidence="1">Nucleus</location>
    </subcellularLocation>
</comment>
<organism evidence="8 9">
    <name type="scientific">Talaromyces marneffei (strain ATCC 18224 / CBS 334.59 / QM 7333)</name>
    <name type="common">Penicillium marneffei</name>
    <dbReference type="NCBI Taxonomy" id="441960"/>
    <lineage>
        <taxon>Eukaryota</taxon>
        <taxon>Fungi</taxon>
        <taxon>Dikarya</taxon>
        <taxon>Ascomycota</taxon>
        <taxon>Pezizomycotina</taxon>
        <taxon>Eurotiomycetes</taxon>
        <taxon>Eurotiomycetidae</taxon>
        <taxon>Eurotiales</taxon>
        <taxon>Trichocomaceae</taxon>
        <taxon>Talaromyces</taxon>
        <taxon>Talaromyces sect. Talaromyces</taxon>
    </lineage>
</organism>
<dbReference type="Gene3D" id="4.10.240.10">
    <property type="entry name" value="Zn(2)-C6 fungal-type DNA-binding domain"/>
    <property type="match status" value="1"/>
</dbReference>
<feature type="domain" description="Zn(2)-C6 fungal-type" evidence="7">
    <location>
        <begin position="8"/>
        <end position="37"/>
    </location>
</feature>
<sequence length="408" mass="44364">MSTKLRAACDNCHRAKVRCSGQLPCQGCLNTGALCFFSLSDQLGRPKGTKNRSSEESRKRSNTGTSKAAAAAKRANNNKRPGPLSNNKDSSISCQPATTATTASANITPDINDHELNGSSSGDSYREGFDFLNSHNTHAPFDGSLHITPNDSDFSNLLWTTDTGVDFVHELGLSNENEVMLDPISALSTVPPMDTLLGKQPASTTNSCACMQQQVDLLFKSKILNNSQPGNNNASNNDGSVVSIDVALALVEEGMKAWQTPIMCTSCRCNDDQEVILLAFMSIQAVTRYFQRLLIRNRSQLSGTPPRHVDPGQCPARTQMTIGAFQVQGEDRLLLLKTLVLNTVRKLSWILTSLRKILEEKVARFPPHETAAGDTTHSVLHGDVCYTQHMFNGLAGSLQSIQDFLSHP</sequence>
<dbReference type="PROSITE" id="PS00463">
    <property type="entry name" value="ZN2_CY6_FUNGAL_1"/>
    <property type="match status" value="1"/>
</dbReference>
<dbReference type="Proteomes" id="UP000001294">
    <property type="component" value="Unassembled WGS sequence"/>
</dbReference>
<dbReference type="GO" id="GO:0043565">
    <property type="term" value="F:sequence-specific DNA binding"/>
    <property type="evidence" value="ECO:0007669"/>
    <property type="project" value="TreeGrafter"/>
</dbReference>
<evidence type="ECO:0000259" key="7">
    <source>
        <dbReference type="PROSITE" id="PS50048"/>
    </source>
</evidence>
<keyword evidence="5" id="KW-0539">Nucleus</keyword>
<feature type="region of interest" description="Disordered" evidence="6">
    <location>
        <begin position="103"/>
        <end position="122"/>
    </location>
</feature>
<keyword evidence="2" id="KW-0805">Transcription regulation</keyword>
<dbReference type="InterPro" id="IPR051711">
    <property type="entry name" value="Stress_Response_Reg"/>
</dbReference>
<dbReference type="CDD" id="cd00067">
    <property type="entry name" value="GAL4"/>
    <property type="match status" value="1"/>
</dbReference>
<dbReference type="PROSITE" id="PS50048">
    <property type="entry name" value="ZN2_CY6_FUNGAL_2"/>
    <property type="match status" value="1"/>
</dbReference>
<evidence type="ECO:0000256" key="1">
    <source>
        <dbReference type="ARBA" id="ARBA00004123"/>
    </source>
</evidence>
<dbReference type="OrthoDB" id="2328572at2759"/>
<evidence type="ECO:0000313" key="8">
    <source>
        <dbReference type="EMBL" id="EEA18721.1"/>
    </source>
</evidence>
<feature type="compositionally biased region" description="Polar residues" evidence="6">
    <location>
        <begin position="84"/>
        <end position="96"/>
    </location>
</feature>
<dbReference type="Pfam" id="PF00172">
    <property type="entry name" value="Zn_clus"/>
    <property type="match status" value="1"/>
</dbReference>
<dbReference type="PhylomeDB" id="B6QUP7"/>
<dbReference type="AlphaFoldDB" id="B6QUP7"/>
<gene>
    <name evidence="8" type="ORF">PMAA_010040</name>
</gene>
<evidence type="ECO:0000256" key="3">
    <source>
        <dbReference type="ARBA" id="ARBA00023125"/>
    </source>
</evidence>
<dbReference type="GO" id="GO:0045944">
    <property type="term" value="P:positive regulation of transcription by RNA polymerase II"/>
    <property type="evidence" value="ECO:0007669"/>
    <property type="project" value="TreeGrafter"/>
</dbReference>
<dbReference type="SMART" id="SM00066">
    <property type="entry name" value="GAL4"/>
    <property type="match status" value="1"/>
</dbReference>
<feature type="compositionally biased region" description="Low complexity" evidence="6">
    <location>
        <begin position="67"/>
        <end position="80"/>
    </location>
</feature>
<dbReference type="GO" id="GO:0005634">
    <property type="term" value="C:nucleus"/>
    <property type="evidence" value="ECO:0007669"/>
    <property type="project" value="UniProtKB-SubCell"/>
</dbReference>
<dbReference type="PANTHER" id="PTHR47540:SF4">
    <property type="entry name" value="TRANSCRIPTION FACTOR RGLT"/>
    <property type="match status" value="1"/>
</dbReference>
<keyword evidence="9" id="KW-1185">Reference proteome</keyword>
<dbReference type="GO" id="GO:0000981">
    <property type="term" value="F:DNA-binding transcription factor activity, RNA polymerase II-specific"/>
    <property type="evidence" value="ECO:0007669"/>
    <property type="project" value="InterPro"/>
</dbReference>
<feature type="region of interest" description="Disordered" evidence="6">
    <location>
        <begin position="44"/>
        <end position="98"/>
    </location>
</feature>
<dbReference type="InterPro" id="IPR001138">
    <property type="entry name" value="Zn2Cys6_DnaBD"/>
</dbReference>
<accession>B6QUP7</accession>
<evidence type="ECO:0000256" key="4">
    <source>
        <dbReference type="ARBA" id="ARBA00023163"/>
    </source>
</evidence>
<proteinExistence type="predicted"/>
<dbReference type="VEuPathDB" id="FungiDB:PMAA_010040"/>
<protein>
    <recommendedName>
        <fullName evidence="7">Zn(2)-C6 fungal-type domain-containing protein</fullName>
    </recommendedName>
</protein>
<name>B6QUP7_TALMQ</name>
<evidence type="ECO:0000313" key="9">
    <source>
        <dbReference type="Proteomes" id="UP000001294"/>
    </source>
</evidence>